<sequence length="199" mass="19948">MRELLLGLGLGLGAGLSPGALLSLVITASLRGGFPAGLRIACVPLLSDLPVVLLTITAVGALPEAFLRGLSLAGGAYVVFLGVQGLRDARTAEPPTPGDGVPAQVLKGVVVNMLNPHPWLFWATVGAPIFVAAWDAGPAGAVAFVFGFYLILVGSKVGLAGLIGAGRHRVGVRGYRLLLAASSVLLAGAGVVLIGSGLT</sequence>
<dbReference type="RefSeq" id="WP_155358523.1">
    <property type="nucleotide sequence ID" value="NZ_BAAAHL010000025.1"/>
</dbReference>
<evidence type="ECO:0000256" key="1">
    <source>
        <dbReference type="ARBA" id="ARBA00004651"/>
    </source>
</evidence>
<dbReference type="AlphaFoldDB" id="A0A5M3WWX8"/>
<evidence type="ECO:0000256" key="5">
    <source>
        <dbReference type="ARBA" id="ARBA00023136"/>
    </source>
</evidence>
<feature type="transmembrane region" description="Helical" evidence="6">
    <location>
        <begin position="177"/>
        <end position="198"/>
    </location>
</feature>
<evidence type="ECO:0000256" key="4">
    <source>
        <dbReference type="ARBA" id="ARBA00022989"/>
    </source>
</evidence>
<reference evidence="7 8" key="1">
    <citation type="submission" date="2019-10" db="EMBL/GenBank/DDBJ databases">
        <title>Whole genome shotgun sequence of Acrocarpospora macrocephala NBRC 16266.</title>
        <authorList>
            <person name="Ichikawa N."/>
            <person name="Kimura A."/>
            <person name="Kitahashi Y."/>
            <person name="Komaki H."/>
            <person name="Oguchi A."/>
        </authorList>
    </citation>
    <scope>NUCLEOTIDE SEQUENCE [LARGE SCALE GENOMIC DNA]</scope>
    <source>
        <strain evidence="7 8">NBRC 16266</strain>
    </source>
</reference>
<gene>
    <name evidence="7" type="ORF">Amac_068570</name>
</gene>
<feature type="transmembrane region" description="Helical" evidence="6">
    <location>
        <begin position="38"/>
        <end position="62"/>
    </location>
</feature>
<organism evidence="7 8">
    <name type="scientific">Acrocarpospora macrocephala</name>
    <dbReference type="NCBI Taxonomy" id="150177"/>
    <lineage>
        <taxon>Bacteria</taxon>
        <taxon>Bacillati</taxon>
        <taxon>Actinomycetota</taxon>
        <taxon>Actinomycetes</taxon>
        <taxon>Streptosporangiales</taxon>
        <taxon>Streptosporangiaceae</taxon>
        <taxon>Acrocarpospora</taxon>
    </lineage>
</organism>
<dbReference type="Proteomes" id="UP000331127">
    <property type="component" value="Unassembled WGS sequence"/>
</dbReference>
<keyword evidence="4 6" id="KW-1133">Transmembrane helix</keyword>
<keyword evidence="2" id="KW-1003">Cell membrane</keyword>
<evidence type="ECO:0000256" key="3">
    <source>
        <dbReference type="ARBA" id="ARBA00022692"/>
    </source>
</evidence>
<dbReference type="GO" id="GO:0006865">
    <property type="term" value="P:amino acid transport"/>
    <property type="evidence" value="ECO:0007669"/>
    <property type="project" value="InterPro"/>
</dbReference>
<keyword evidence="3 6" id="KW-0812">Transmembrane</keyword>
<feature type="transmembrane region" description="Helical" evidence="6">
    <location>
        <begin position="119"/>
        <end position="137"/>
    </location>
</feature>
<comment type="caution">
    <text evidence="7">The sequence shown here is derived from an EMBL/GenBank/DDBJ whole genome shotgun (WGS) entry which is preliminary data.</text>
</comment>
<accession>A0A5M3WWX8</accession>
<keyword evidence="8" id="KW-1185">Reference proteome</keyword>
<dbReference type="InterPro" id="IPR001123">
    <property type="entry name" value="LeuE-type"/>
</dbReference>
<keyword evidence="5 6" id="KW-0472">Membrane</keyword>
<name>A0A5M3WWX8_9ACTN</name>
<evidence type="ECO:0000256" key="2">
    <source>
        <dbReference type="ARBA" id="ARBA00022475"/>
    </source>
</evidence>
<dbReference type="OrthoDB" id="14103at2"/>
<dbReference type="EMBL" id="BLAE01000044">
    <property type="protein sequence ID" value="GES13260.1"/>
    <property type="molecule type" value="Genomic_DNA"/>
</dbReference>
<evidence type="ECO:0000313" key="8">
    <source>
        <dbReference type="Proteomes" id="UP000331127"/>
    </source>
</evidence>
<comment type="subcellular location">
    <subcellularLocation>
        <location evidence="1">Cell membrane</location>
        <topology evidence="1">Multi-pass membrane protein</topology>
    </subcellularLocation>
</comment>
<evidence type="ECO:0000256" key="6">
    <source>
        <dbReference type="SAM" id="Phobius"/>
    </source>
</evidence>
<dbReference type="PANTHER" id="PTHR38825">
    <property type="entry name" value="LYSINE EXPORTER PROTEIN (LYSE/YGGA)"/>
    <property type="match status" value="1"/>
</dbReference>
<dbReference type="PANTHER" id="PTHR38825:SF2">
    <property type="entry name" value="LYSINE TRANSPORTER LYSE"/>
    <property type="match status" value="1"/>
</dbReference>
<evidence type="ECO:0000313" key="7">
    <source>
        <dbReference type="EMBL" id="GES13260.1"/>
    </source>
</evidence>
<dbReference type="GO" id="GO:0005886">
    <property type="term" value="C:plasma membrane"/>
    <property type="evidence" value="ECO:0007669"/>
    <property type="project" value="UniProtKB-SubCell"/>
</dbReference>
<feature type="transmembrane region" description="Helical" evidence="6">
    <location>
        <begin position="143"/>
        <end position="165"/>
    </location>
</feature>
<dbReference type="Pfam" id="PF01810">
    <property type="entry name" value="LysE"/>
    <property type="match status" value="1"/>
</dbReference>
<proteinExistence type="predicted"/>
<protein>
    <submittedName>
        <fullName evidence="7">LysE family translocator</fullName>
    </submittedName>
</protein>